<protein>
    <submittedName>
        <fullName evidence="2">Uncharacterized protein</fullName>
    </submittedName>
</protein>
<keyword evidence="1" id="KW-0732">Signal</keyword>
<dbReference type="RefSeq" id="WP_090853187.1">
    <property type="nucleotide sequence ID" value="NZ_FMZM01000003.1"/>
</dbReference>
<sequence>MKKIGRFIALTLSTTVLVAVPSLAQAQAAPAERATTKFATIETWSGAKQQACKKSTPNGKSWKVVTRVVNGREAEVGVGLIVRKGEKEIARAATPIVDQGVTSKPVAVRIRKNDERLVLEAFQFQGQMGDGGPIKLKKIRRC</sequence>
<evidence type="ECO:0000256" key="1">
    <source>
        <dbReference type="SAM" id="SignalP"/>
    </source>
</evidence>
<gene>
    <name evidence="2" type="ORF">SAMN05421872_103367</name>
</gene>
<name>A0A1G6NTE4_9ACTN</name>
<organism evidence="2 3">
    <name type="scientific">Nocardioides lianchengensis</name>
    <dbReference type="NCBI Taxonomy" id="1045774"/>
    <lineage>
        <taxon>Bacteria</taxon>
        <taxon>Bacillati</taxon>
        <taxon>Actinomycetota</taxon>
        <taxon>Actinomycetes</taxon>
        <taxon>Propionibacteriales</taxon>
        <taxon>Nocardioidaceae</taxon>
        <taxon>Nocardioides</taxon>
    </lineage>
</organism>
<feature type="chain" id="PRO_5038397402" evidence="1">
    <location>
        <begin position="25"/>
        <end position="142"/>
    </location>
</feature>
<dbReference type="EMBL" id="FMZM01000003">
    <property type="protein sequence ID" value="SDC71099.1"/>
    <property type="molecule type" value="Genomic_DNA"/>
</dbReference>
<reference evidence="2 3" key="1">
    <citation type="submission" date="2016-10" db="EMBL/GenBank/DDBJ databases">
        <authorList>
            <person name="de Groot N.N."/>
        </authorList>
    </citation>
    <scope>NUCLEOTIDE SEQUENCE [LARGE SCALE GENOMIC DNA]</scope>
    <source>
        <strain evidence="2 3">CGMCC 4.6858</strain>
    </source>
</reference>
<evidence type="ECO:0000313" key="3">
    <source>
        <dbReference type="Proteomes" id="UP000199034"/>
    </source>
</evidence>
<feature type="signal peptide" evidence="1">
    <location>
        <begin position="1"/>
        <end position="24"/>
    </location>
</feature>
<evidence type="ECO:0000313" key="2">
    <source>
        <dbReference type="EMBL" id="SDC71099.1"/>
    </source>
</evidence>
<dbReference type="STRING" id="1045774.SAMN05421872_103367"/>
<accession>A0A1G6NTE4</accession>
<proteinExistence type="predicted"/>
<dbReference type="Proteomes" id="UP000199034">
    <property type="component" value="Unassembled WGS sequence"/>
</dbReference>
<dbReference type="AlphaFoldDB" id="A0A1G6NTE4"/>
<keyword evidence="3" id="KW-1185">Reference proteome</keyword>
<dbReference type="OrthoDB" id="9903531at2"/>